<feature type="transmembrane region" description="Helical" evidence="2">
    <location>
        <begin position="47"/>
        <end position="68"/>
    </location>
</feature>
<evidence type="ECO:0000313" key="4">
    <source>
        <dbReference type="Proteomes" id="UP000242427"/>
    </source>
</evidence>
<accession>A0A9X7JPU9</accession>
<gene>
    <name evidence="3" type="ORF">B7P34_16465</name>
</gene>
<name>A0A9X7JPU9_9ACTN</name>
<evidence type="ECO:0000256" key="1">
    <source>
        <dbReference type="SAM" id="MobiDB-lite"/>
    </source>
</evidence>
<dbReference type="Proteomes" id="UP000242427">
    <property type="component" value="Unassembled WGS sequence"/>
</dbReference>
<dbReference type="RefSeq" id="WP_106677237.1">
    <property type="nucleotide sequence ID" value="NZ_PXWG01000038.1"/>
</dbReference>
<protein>
    <submittedName>
        <fullName evidence="3">Uncharacterized protein</fullName>
    </submittedName>
</protein>
<dbReference type="OrthoDB" id="4350888at2"/>
<feature type="region of interest" description="Disordered" evidence="1">
    <location>
        <begin position="1"/>
        <end position="45"/>
    </location>
</feature>
<evidence type="ECO:0000256" key="2">
    <source>
        <dbReference type="SAM" id="Phobius"/>
    </source>
</evidence>
<keyword evidence="2" id="KW-0472">Membrane</keyword>
<evidence type="ECO:0000313" key="3">
    <source>
        <dbReference type="EMBL" id="PSJ27645.1"/>
    </source>
</evidence>
<proteinExistence type="predicted"/>
<dbReference type="EMBL" id="PXWG01000038">
    <property type="protein sequence ID" value="PSJ27645.1"/>
    <property type="molecule type" value="Genomic_DNA"/>
</dbReference>
<organism evidence="3 4">
    <name type="scientific">Streptosporangium nondiastaticum</name>
    <dbReference type="NCBI Taxonomy" id="35764"/>
    <lineage>
        <taxon>Bacteria</taxon>
        <taxon>Bacillati</taxon>
        <taxon>Actinomycetota</taxon>
        <taxon>Actinomycetes</taxon>
        <taxon>Streptosporangiales</taxon>
        <taxon>Streptosporangiaceae</taxon>
        <taxon>Streptosporangium</taxon>
    </lineage>
</organism>
<feature type="region of interest" description="Disordered" evidence="1">
    <location>
        <begin position="90"/>
        <end position="114"/>
    </location>
</feature>
<keyword evidence="2" id="KW-1133">Transmembrane helix</keyword>
<keyword evidence="2" id="KW-0812">Transmembrane</keyword>
<feature type="compositionally biased region" description="Pro residues" evidence="1">
    <location>
        <begin position="9"/>
        <end position="39"/>
    </location>
</feature>
<reference evidence="3 4" key="1">
    <citation type="submission" date="2018-03" db="EMBL/GenBank/DDBJ databases">
        <title>Chitinolytic properties of Streptosporangium nondiastaticum TBG75A20.</title>
        <authorList>
            <person name="Gayathri V."/>
            <person name="Shiburaj S."/>
        </authorList>
    </citation>
    <scope>NUCLEOTIDE SEQUENCE [LARGE SCALE GENOMIC DNA]</scope>
    <source>
        <strain evidence="3 4">TBG75A20</strain>
    </source>
</reference>
<sequence>MPDDRNQPQTPPGPQTPPAPLTPPDPQTPPGPWPPPIPDRPSGKGKAIGITAGALVFAGALVGGLLYFNDGSGDGAAAYRIEMPQTLVDGEYKRDKDDGAEKDTGSSAKDRAEMKSFGIEDADGDAGSYQSDKRGALQVASMYGKIPDPEKTIGLMAARMDKGGGEDGTAPMGGKVERGTYKDYRPHGFDGVVLKCRADKISFSFGDANYSTTSLGQCLWADKGVIGTVVSQPFGAKGNDKGMSAEELAEMTAKIRKEVRKPR</sequence>
<dbReference type="AlphaFoldDB" id="A0A9X7JPU9"/>
<keyword evidence="4" id="KW-1185">Reference proteome</keyword>
<comment type="caution">
    <text evidence="3">The sequence shown here is derived from an EMBL/GenBank/DDBJ whole genome shotgun (WGS) entry which is preliminary data.</text>
</comment>